<proteinExistence type="predicted"/>
<reference evidence="1 2" key="1">
    <citation type="journal article" date="2020" name="BMC Genomics">
        <title>Intraspecific diversification of the crop wild relative Brassica cretica Lam. using demographic model selection.</title>
        <authorList>
            <person name="Kioukis A."/>
            <person name="Michalopoulou V.A."/>
            <person name="Briers L."/>
            <person name="Pirintsos S."/>
            <person name="Studholme D.J."/>
            <person name="Pavlidis P."/>
            <person name="Sarris P.F."/>
        </authorList>
    </citation>
    <scope>NUCLEOTIDE SEQUENCE [LARGE SCALE GENOMIC DNA]</scope>
    <source>
        <strain evidence="2">cv. PFS-1207/04</strain>
    </source>
</reference>
<evidence type="ECO:0000313" key="1">
    <source>
        <dbReference type="EMBL" id="KAF3567233.1"/>
    </source>
</evidence>
<dbReference type="Proteomes" id="UP000266723">
    <property type="component" value="Unassembled WGS sequence"/>
</dbReference>
<accession>A0ABQ7D4C3</accession>
<dbReference type="EMBL" id="QGKV02000759">
    <property type="protein sequence ID" value="KAF3567233.1"/>
    <property type="molecule type" value="Genomic_DNA"/>
</dbReference>
<gene>
    <name evidence="1" type="ORF">DY000_02014961</name>
</gene>
<evidence type="ECO:0000313" key="2">
    <source>
        <dbReference type="Proteomes" id="UP000266723"/>
    </source>
</evidence>
<comment type="caution">
    <text evidence="1">The sequence shown here is derived from an EMBL/GenBank/DDBJ whole genome shotgun (WGS) entry which is preliminary data.</text>
</comment>
<protein>
    <submittedName>
        <fullName evidence="1">Uncharacterized protein</fullName>
    </submittedName>
</protein>
<organism evidence="1 2">
    <name type="scientific">Brassica cretica</name>
    <name type="common">Mustard</name>
    <dbReference type="NCBI Taxonomy" id="69181"/>
    <lineage>
        <taxon>Eukaryota</taxon>
        <taxon>Viridiplantae</taxon>
        <taxon>Streptophyta</taxon>
        <taxon>Embryophyta</taxon>
        <taxon>Tracheophyta</taxon>
        <taxon>Spermatophyta</taxon>
        <taxon>Magnoliopsida</taxon>
        <taxon>eudicotyledons</taxon>
        <taxon>Gunneridae</taxon>
        <taxon>Pentapetalae</taxon>
        <taxon>rosids</taxon>
        <taxon>malvids</taxon>
        <taxon>Brassicales</taxon>
        <taxon>Brassicaceae</taxon>
        <taxon>Brassiceae</taxon>
        <taxon>Brassica</taxon>
    </lineage>
</organism>
<sequence length="61" mass="6453">MLGSSHPKSDQLGSDKVYSVQCSERGKQLERGFTQDKARLSGDSWPAASALSAQAAVLSLT</sequence>
<name>A0ABQ7D4C3_BRACR</name>
<keyword evidence="2" id="KW-1185">Reference proteome</keyword>